<accession>A6G3I8</accession>
<dbReference type="AlphaFoldDB" id="A6G3I8"/>
<organism evidence="1 2">
    <name type="scientific">Plesiocystis pacifica SIR-1</name>
    <dbReference type="NCBI Taxonomy" id="391625"/>
    <lineage>
        <taxon>Bacteria</taxon>
        <taxon>Pseudomonadati</taxon>
        <taxon>Myxococcota</taxon>
        <taxon>Polyangia</taxon>
        <taxon>Nannocystales</taxon>
        <taxon>Nannocystaceae</taxon>
        <taxon>Plesiocystis</taxon>
    </lineage>
</organism>
<evidence type="ECO:0000313" key="1">
    <source>
        <dbReference type="EMBL" id="EDM79595.1"/>
    </source>
</evidence>
<sequence length="247" mass="27129">MSESGVPSWVWWTLGASALGGLGLALVKSAPSPGYDILLRRTGELPDAVHTLAALQRYTESRGNSLTGLGKVELFPAWAKPRQAPRDQQVAEAKAAATAYDRNAEAYADSPHPRYMWVFGSGGAYGLLPANALAPWKGTQALMTGRVSPYDVFSPWKSTVFFLEYVRRLIARDDFRRLPDSAKTVLTVKRGMASPALMADIHEAKARSRTTRRNCERACEALGLAKSVLERRVPEEWPKYRGAALIP</sequence>
<reference evidence="1 2" key="1">
    <citation type="submission" date="2007-06" db="EMBL/GenBank/DDBJ databases">
        <authorList>
            <person name="Shimkets L."/>
            <person name="Ferriera S."/>
            <person name="Johnson J."/>
            <person name="Kravitz S."/>
            <person name="Beeson K."/>
            <person name="Sutton G."/>
            <person name="Rogers Y.-H."/>
            <person name="Friedman R."/>
            <person name="Frazier M."/>
            <person name="Venter J.C."/>
        </authorList>
    </citation>
    <scope>NUCLEOTIDE SEQUENCE [LARGE SCALE GENOMIC DNA]</scope>
    <source>
        <strain evidence="1 2">SIR-1</strain>
    </source>
</reference>
<protein>
    <submittedName>
        <fullName evidence="1">Uncharacterized protein</fullName>
    </submittedName>
</protein>
<comment type="caution">
    <text evidence="1">The sequence shown here is derived from an EMBL/GenBank/DDBJ whole genome shotgun (WGS) entry which is preliminary data.</text>
</comment>
<keyword evidence="2" id="KW-1185">Reference proteome</keyword>
<dbReference type="EMBL" id="ABCS01000018">
    <property type="protein sequence ID" value="EDM79595.1"/>
    <property type="molecule type" value="Genomic_DNA"/>
</dbReference>
<gene>
    <name evidence="1" type="ORF">PPSIR1_21244</name>
</gene>
<dbReference type="STRING" id="391625.PPSIR1_21244"/>
<dbReference type="RefSeq" id="WP_006971287.1">
    <property type="nucleotide sequence ID" value="NZ_ABCS01000018.1"/>
</dbReference>
<dbReference type="Proteomes" id="UP000005801">
    <property type="component" value="Unassembled WGS sequence"/>
</dbReference>
<proteinExistence type="predicted"/>
<evidence type="ECO:0000313" key="2">
    <source>
        <dbReference type="Proteomes" id="UP000005801"/>
    </source>
</evidence>
<name>A6G3I8_9BACT</name>